<dbReference type="EC" id="3.1.1.74" evidence="3 12"/>
<dbReference type="InterPro" id="IPR000675">
    <property type="entry name" value="Cutinase/axe"/>
</dbReference>
<proteinExistence type="inferred from homology"/>
<comment type="function">
    <text evidence="12">Catalyzes the hydrolysis of complex carboxylic polyesters found in the cell wall of plants. Degrades cutin, a macromolecule that forms the structure of the plant cuticle.</text>
</comment>
<keyword evidence="14" id="KW-1185">Reference proteome</keyword>
<evidence type="ECO:0000313" key="14">
    <source>
        <dbReference type="Proteomes" id="UP000053424"/>
    </source>
</evidence>
<feature type="signal peptide" evidence="12">
    <location>
        <begin position="1"/>
        <end position="18"/>
    </location>
</feature>
<evidence type="ECO:0000313" key="13">
    <source>
        <dbReference type="EMBL" id="KIM48546.1"/>
    </source>
</evidence>
<dbReference type="InterPro" id="IPR029058">
    <property type="entry name" value="AB_hydrolase_fold"/>
</dbReference>
<comment type="catalytic activity">
    <reaction evidence="9 12">
        <text>cutin + H2O = cutin monomers.</text>
        <dbReference type="EC" id="3.1.1.74"/>
    </reaction>
</comment>
<feature type="active site" description="Proton donor/acceptor" evidence="10">
    <location>
        <position position="182"/>
    </location>
</feature>
<comment type="similarity">
    <text evidence="2 12">Belongs to the cutinase family.</text>
</comment>
<dbReference type="PROSITE" id="PS00155">
    <property type="entry name" value="CUTINASE_1"/>
    <property type="match status" value="1"/>
</dbReference>
<dbReference type="OrthoDB" id="3225429at2759"/>
<feature type="disulfide bond" evidence="11">
    <location>
        <begin position="31"/>
        <end position="106"/>
    </location>
</feature>
<evidence type="ECO:0000256" key="12">
    <source>
        <dbReference type="RuleBase" id="RU361263"/>
    </source>
</evidence>
<comment type="subcellular location">
    <subcellularLocation>
        <location evidence="1 12">Secreted</location>
    </subcellularLocation>
</comment>
<feature type="active site" description="Nucleophile" evidence="10">
    <location>
        <position position="117"/>
    </location>
</feature>
<dbReference type="AlphaFoldDB" id="A0A0C3CXK2"/>
<dbReference type="PANTHER" id="PTHR48250:SF1">
    <property type="entry name" value="CUTINASE"/>
    <property type="match status" value="1"/>
</dbReference>
<evidence type="ECO:0000256" key="8">
    <source>
        <dbReference type="ARBA" id="ARBA00023157"/>
    </source>
</evidence>
<evidence type="ECO:0000256" key="6">
    <source>
        <dbReference type="ARBA" id="ARBA00022729"/>
    </source>
</evidence>
<name>A0A0C3CXK2_HEBCY</name>
<dbReference type="EMBL" id="KN831768">
    <property type="protein sequence ID" value="KIM48546.1"/>
    <property type="molecule type" value="Genomic_DNA"/>
</dbReference>
<feature type="chain" id="PRO_5005111039" description="Cutinase" evidence="12">
    <location>
        <begin position="19"/>
        <end position="200"/>
    </location>
</feature>
<keyword evidence="7 12" id="KW-0378">Hydrolase</keyword>
<organism evidence="13 14">
    <name type="scientific">Hebeloma cylindrosporum</name>
    <dbReference type="NCBI Taxonomy" id="76867"/>
    <lineage>
        <taxon>Eukaryota</taxon>
        <taxon>Fungi</taxon>
        <taxon>Dikarya</taxon>
        <taxon>Basidiomycota</taxon>
        <taxon>Agaricomycotina</taxon>
        <taxon>Agaricomycetes</taxon>
        <taxon>Agaricomycetidae</taxon>
        <taxon>Agaricales</taxon>
        <taxon>Agaricineae</taxon>
        <taxon>Hymenogastraceae</taxon>
        <taxon>Hebeloma</taxon>
    </lineage>
</organism>
<dbReference type="GO" id="GO:0005576">
    <property type="term" value="C:extracellular region"/>
    <property type="evidence" value="ECO:0007669"/>
    <property type="project" value="UniProtKB-SubCell"/>
</dbReference>
<protein>
    <recommendedName>
        <fullName evidence="3 12">Cutinase</fullName>
        <ecNumber evidence="3 12">3.1.1.74</ecNumber>
    </recommendedName>
</protein>
<dbReference type="GO" id="GO:0050525">
    <property type="term" value="F:cutinase activity"/>
    <property type="evidence" value="ECO:0007669"/>
    <property type="project" value="UniProtKB-UniRule"/>
</dbReference>
<keyword evidence="6 12" id="KW-0732">Signal</keyword>
<keyword evidence="8 11" id="KW-1015">Disulfide bond</keyword>
<dbReference type="HOGENOM" id="CLU_040058_2_2_1"/>
<dbReference type="Pfam" id="PF01083">
    <property type="entry name" value="Cutinase"/>
    <property type="match status" value="1"/>
</dbReference>
<evidence type="ECO:0000256" key="10">
    <source>
        <dbReference type="PIRSR" id="PIRSR611150-1"/>
    </source>
</evidence>
<evidence type="ECO:0000256" key="5">
    <source>
        <dbReference type="ARBA" id="ARBA00022525"/>
    </source>
</evidence>
<dbReference type="Gene3D" id="3.40.50.1820">
    <property type="entry name" value="alpha/beta hydrolase"/>
    <property type="match status" value="1"/>
</dbReference>
<evidence type="ECO:0000256" key="9">
    <source>
        <dbReference type="ARBA" id="ARBA00034045"/>
    </source>
</evidence>
<dbReference type="PRINTS" id="PR00129">
    <property type="entry name" value="CUTINASE"/>
</dbReference>
<accession>A0A0C3CXK2</accession>
<evidence type="ECO:0000256" key="4">
    <source>
        <dbReference type="ARBA" id="ARBA00022487"/>
    </source>
</evidence>
<sequence>MHAKTFFALVLAAATTFAAPVDEGAQARQNCADVAVFFARGTSEPGTLGTIIGPGFQIALRGALGTRSLTFTGIKYPATVAGFLAGGDAGGARTMANSVTSTANSCPNTKLVISGYSQGAQLVHLAAAQLSAAVQNRVVAAVTFGDPNRDKALPGVLQDRRKTFCAVGDLICTGSGIALPPHLSYGVNAQEAASFVVSRV</sequence>
<dbReference type="STRING" id="686832.A0A0C3CXK2"/>
<keyword evidence="5 12" id="KW-0964">Secreted</keyword>
<dbReference type="PANTHER" id="PTHR48250">
    <property type="entry name" value="CUTINASE 2-RELATED"/>
    <property type="match status" value="1"/>
</dbReference>
<feature type="active site" evidence="10">
    <location>
        <position position="169"/>
    </location>
</feature>
<keyword evidence="4 12" id="KW-0719">Serine esterase</keyword>
<dbReference type="GO" id="GO:0016052">
    <property type="term" value="P:carbohydrate catabolic process"/>
    <property type="evidence" value="ECO:0007669"/>
    <property type="project" value="TreeGrafter"/>
</dbReference>
<evidence type="ECO:0000256" key="1">
    <source>
        <dbReference type="ARBA" id="ARBA00004613"/>
    </source>
</evidence>
<dbReference type="InterPro" id="IPR043580">
    <property type="entry name" value="CUTINASE_1"/>
</dbReference>
<dbReference type="InterPro" id="IPR011150">
    <property type="entry name" value="Cutinase_monf"/>
</dbReference>
<evidence type="ECO:0000256" key="2">
    <source>
        <dbReference type="ARBA" id="ARBA00007534"/>
    </source>
</evidence>
<evidence type="ECO:0000256" key="3">
    <source>
        <dbReference type="ARBA" id="ARBA00013095"/>
    </source>
</evidence>
<evidence type="ECO:0000256" key="11">
    <source>
        <dbReference type="PIRSR" id="PIRSR611150-2"/>
    </source>
</evidence>
<dbReference type="SUPFAM" id="SSF53474">
    <property type="entry name" value="alpha/beta-Hydrolases"/>
    <property type="match status" value="1"/>
</dbReference>
<gene>
    <name evidence="13" type="ORF">M413DRAFT_404828</name>
</gene>
<evidence type="ECO:0000256" key="7">
    <source>
        <dbReference type="ARBA" id="ARBA00022801"/>
    </source>
</evidence>
<dbReference type="Proteomes" id="UP000053424">
    <property type="component" value="Unassembled WGS sequence"/>
</dbReference>
<reference evidence="13 14" key="1">
    <citation type="submission" date="2014-04" db="EMBL/GenBank/DDBJ databases">
        <authorList>
            <consortium name="DOE Joint Genome Institute"/>
            <person name="Kuo A."/>
            <person name="Gay G."/>
            <person name="Dore J."/>
            <person name="Kohler A."/>
            <person name="Nagy L.G."/>
            <person name="Floudas D."/>
            <person name="Copeland A."/>
            <person name="Barry K.W."/>
            <person name="Cichocki N."/>
            <person name="Veneault-Fourrey C."/>
            <person name="LaButti K."/>
            <person name="Lindquist E.A."/>
            <person name="Lipzen A."/>
            <person name="Lundell T."/>
            <person name="Morin E."/>
            <person name="Murat C."/>
            <person name="Sun H."/>
            <person name="Tunlid A."/>
            <person name="Henrissat B."/>
            <person name="Grigoriev I.V."/>
            <person name="Hibbett D.S."/>
            <person name="Martin F."/>
            <person name="Nordberg H.P."/>
            <person name="Cantor M.N."/>
            <person name="Hua S.X."/>
        </authorList>
    </citation>
    <scope>NUCLEOTIDE SEQUENCE [LARGE SCALE GENOMIC DNA]</scope>
    <source>
        <strain evidence="14">h7</strain>
    </source>
</reference>
<reference evidence="14" key="2">
    <citation type="submission" date="2015-01" db="EMBL/GenBank/DDBJ databases">
        <title>Evolutionary Origins and Diversification of the Mycorrhizal Mutualists.</title>
        <authorList>
            <consortium name="DOE Joint Genome Institute"/>
            <consortium name="Mycorrhizal Genomics Consortium"/>
            <person name="Kohler A."/>
            <person name="Kuo A."/>
            <person name="Nagy L.G."/>
            <person name="Floudas D."/>
            <person name="Copeland A."/>
            <person name="Barry K.W."/>
            <person name="Cichocki N."/>
            <person name="Veneault-Fourrey C."/>
            <person name="LaButti K."/>
            <person name="Lindquist E.A."/>
            <person name="Lipzen A."/>
            <person name="Lundell T."/>
            <person name="Morin E."/>
            <person name="Murat C."/>
            <person name="Riley R."/>
            <person name="Ohm R."/>
            <person name="Sun H."/>
            <person name="Tunlid A."/>
            <person name="Henrissat B."/>
            <person name="Grigoriev I.V."/>
            <person name="Hibbett D.S."/>
            <person name="Martin F."/>
        </authorList>
    </citation>
    <scope>NUCLEOTIDE SEQUENCE [LARGE SCALE GENOMIC DNA]</scope>
    <source>
        <strain evidence="14">h7</strain>
    </source>
</reference>
<dbReference type="SMART" id="SM01110">
    <property type="entry name" value="Cutinase"/>
    <property type="match status" value="1"/>
</dbReference>
<feature type="disulfide bond" evidence="11">
    <location>
        <begin position="165"/>
        <end position="172"/>
    </location>
</feature>